<evidence type="ECO:0000313" key="1">
    <source>
        <dbReference type="EMBL" id="KAJ7753096.1"/>
    </source>
</evidence>
<proteinExistence type="predicted"/>
<organism evidence="1 2">
    <name type="scientific">Mycena maculata</name>
    <dbReference type="NCBI Taxonomy" id="230809"/>
    <lineage>
        <taxon>Eukaryota</taxon>
        <taxon>Fungi</taxon>
        <taxon>Dikarya</taxon>
        <taxon>Basidiomycota</taxon>
        <taxon>Agaricomycotina</taxon>
        <taxon>Agaricomycetes</taxon>
        <taxon>Agaricomycetidae</taxon>
        <taxon>Agaricales</taxon>
        <taxon>Marasmiineae</taxon>
        <taxon>Mycenaceae</taxon>
        <taxon>Mycena</taxon>
    </lineage>
</organism>
<sequence>MDFTFVPSEPIDTSQTPSATVSAQGNFKWATTMPQTTSRKSKAPLKQRSLLSDIPLKKLMVSSAQLQQLEEIYRVHATDGGNSPVDYLYTLNDDDQLSASAIMAQQGLDIDTREQLDNRWSQQWSCYSTNSVKARDRTRRVLYLCRCRYDHTRTQKKERHTPVPFTSCLAHAEITYAVDSERVLRIRGFFHHNDACKQAEFTRIPPVPFHPSVFVVALSQLRDGATFADVKKKNRELSRMNGVKVTEKPQVNVDEWLDPQYNATLADAVFHYSARADKGERFEVCIATDEMNEAAWKYGHENQIIVDGTFGICNSRVLLFIVMVIDENRKHT</sequence>
<reference evidence="1" key="1">
    <citation type="submission" date="2023-03" db="EMBL/GenBank/DDBJ databases">
        <title>Massive genome expansion in bonnet fungi (Mycena s.s.) driven by repeated elements and novel gene families across ecological guilds.</title>
        <authorList>
            <consortium name="Lawrence Berkeley National Laboratory"/>
            <person name="Harder C.B."/>
            <person name="Miyauchi S."/>
            <person name="Viragh M."/>
            <person name="Kuo A."/>
            <person name="Thoen E."/>
            <person name="Andreopoulos B."/>
            <person name="Lu D."/>
            <person name="Skrede I."/>
            <person name="Drula E."/>
            <person name="Henrissat B."/>
            <person name="Morin E."/>
            <person name="Kohler A."/>
            <person name="Barry K."/>
            <person name="LaButti K."/>
            <person name="Morin E."/>
            <person name="Salamov A."/>
            <person name="Lipzen A."/>
            <person name="Mereny Z."/>
            <person name="Hegedus B."/>
            <person name="Baldrian P."/>
            <person name="Stursova M."/>
            <person name="Weitz H."/>
            <person name="Taylor A."/>
            <person name="Grigoriev I.V."/>
            <person name="Nagy L.G."/>
            <person name="Martin F."/>
            <person name="Kauserud H."/>
        </authorList>
    </citation>
    <scope>NUCLEOTIDE SEQUENCE</scope>
    <source>
        <strain evidence="1">CBHHK188m</strain>
    </source>
</reference>
<evidence type="ECO:0000313" key="2">
    <source>
        <dbReference type="Proteomes" id="UP001215280"/>
    </source>
</evidence>
<protein>
    <submittedName>
        <fullName evidence="1">Uncharacterized protein</fullName>
    </submittedName>
</protein>
<comment type="caution">
    <text evidence="1">The sequence shown here is derived from an EMBL/GenBank/DDBJ whole genome shotgun (WGS) entry which is preliminary data.</text>
</comment>
<dbReference type="EMBL" id="JARJLG010000072">
    <property type="protein sequence ID" value="KAJ7753096.1"/>
    <property type="molecule type" value="Genomic_DNA"/>
</dbReference>
<dbReference type="AlphaFoldDB" id="A0AAD7NA23"/>
<dbReference type="Proteomes" id="UP001215280">
    <property type="component" value="Unassembled WGS sequence"/>
</dbReference>
<accession>A0AAD7NA23</accession>
<keyword evidence="2" id="KW-1185">Reference proteome</keyword>
<gene>
    <name evidence="1" type="ORF">DFH07DRAFT_960328</name>
</gene>
<name>A0AAD7NA23_9AGAR</name>